<sequence length="153" mass="16513">MAASLSVNAMQVDFVSVLAMEHISMVWMFKTLEETWLKGFLEVSNSVYEGIVVEFFANAKFFAGTIVTFIANKKMVLTKDMFAEAFGLPTEDCDSLRQSGPRPDPRLLRQAALEALTRSARTNTPRKTGPEQFPAKLVGGGGGAWGSDGGGGS</sequence>
<accession>A0A2Z7CFI5</accession>
<feature type="compositionally biased region" description="Gly residues" evidence="1">
    <location>
        <begin position="138"/>
        <end position="153"/>
    </location>
</feature>
<proteinExistence type="predicted"/>
<name>A0A2Z7CFI5_9LAMI</name>
<keyword evidence="3" id="KW-1185">Reference proteome</keyword>
<evidence type="ECO:0000313" key="3">
    <source>
        <dbReference type="Proteomes" id="UP000250235"/>
    </source>
</evidence>
<dbReference type="Proteomes" id="UP000250235">
    <property type="component" value="Unassembled WGS sequence"/>
</dbReference>
<protein>
    <submittedName>
        <fullName evidence="2">Uncharacterized protein</fullName>
    </submittedName>
</protein>
<evidence type="ECO:0000256" key="1">
    <source>
        <dbReference type="SAM" id="MobiDB-lite"/>
    </source>
</evidence>
<organism evidence="2 3">
    <name type="scientific">Dorcoceras hygrometricum</name>
    <dbReference type="NCBI Taxonomy" id="472368"/>
    <lineage>
        <taxon>Eukaryota</taxon>
        <taxon>Viridiplantae</taxon>
        <taxon>Streptophyta</taxon>
        <taxon>Embryophyta</taxon>
        <taxon>Tracheophyta</taxon>
        <taxon>Spermatophyta</taxon>
        <taxon>Magnoliopsida</taxon>
        <taxon>eudicotyledons</taxon>
        <taxon>Gunneridae</taxon>
        <taxon>Pentapetalae</taxon>
        <taxon>asterids</taxon>
        <taxon>lamiids</taxon>
        <taxon>Lamiales</taxon>
        <taxon>Gesneriaceae</taxon>
        <taxon>Didymocarpoideae</taxon>
        <taxon>Trichosporeae</taxon>
        <taxon>Loxocarpinae</taxon>
        <taxon>Dorcoceras</taxon>
    </lineage>
</organism>
<evidence type="ECO:0000313" key="2">
    <source>
        <dbReference type="EMBL" id="KZV44627.1"/>
    </source>
</evidence>
<dbReference type="EMBL" id="KQ996626">
    <property type="protein sequence ID" value="KZV44627.1"/>
    <property type="molecule type" value="Genomic_DNA"/>
</dbReference>
<gene>
    <name evidence="2" type="ORF">F511_38067</name>
</gene>
<dbReference type="AlphaFoldDB" id="A0A2Z7CFI5"/>
<feature type="region of interest" description="Disordered" evidence="1">
    <location>
        <begin position="118"/>
        <end position="153"/>
    </location>
</feature>
<dbReference type="OrthoDB" id="1751168at2759"/>
<reference evidence="2 3" key="1">
    <citation type="journal article" date="2015" name="Proc. Natl. Acad. Sci. U.S.A.">
        <title>The resurrection genome of Boea hygrometrica: A blueprint for survival of dehydration.</title>
        <authorList>
            <person name="Xiao L."/>
            <person name="Yang G."/>
            <person name="Zhang L."/>
            <person name="Yang X."/>
            <person name="Zhao S."/>
            <person name="Ji Z."/>
            <person name="Zhou Q."/>
            <person name="Hu M."/>
            <person name="Wang Y."/>
            <person name="Chen M."/>
            <person name="Xu Y."/>
            <person name="Jin H."/>
            <person name="Xiao X."/>
            <person name="Hu G."/>
            <person name="Bao F."/>
            <person name="Hu Y."/>
            <person name="Wan P."/>
            <person name="Li L."/>
            <person name="Deng X."/>
            <person name="Kuang T."/>
            <person name="Xiang C."/>
            <person name="Zhu J.K."/>
            <person name="Oliver M.J."/>
            <person name="He Y."/>
        </authorList>
    </citation>
    <scope>NUCLEOTIDE SEQUENCE [LARGE SCALE GENOMIC DNA]</scope>
    <source>
        <strain evidence="3">cv. XS01</strain>
    </source>
</reference>